<feature type="region of interest" description="Disordered" evidence="1">
    <location>
        <begin position="1"/>
        <end position="26"/>
    </location>
</feature>
<feature type="region of interest" description="Disordered" evidence="1">
    <location>
        <begin position="45"/>
        <end position="127"/>
    </location>
</feature>
<feature type="compositionally biased region" description="Low complexity" evidence="1">
    <location>
        <begin position="56"/>
        <end position="67"/>
    </location>
</feature>
<dbReference type="AlphaFoldDB" id="A0AAD7I4B2"/>
<dbReference type="EMBL" id="JARJLG010000159">
    <property type="protein sequence ID" value="KAJ7734731.1"/>
    <property type="molecule type" value="Genomic_DNA"/>
</dbReference>
<feature type="region of interest" description="Disordered" evidence="1">
    <location>
        <begin position="161"/>
        <end position="237"/>
    </location>
</feature>
<gene>
    <name evidence="2" type="ORF">DFH07DRAFT_780184</name>
</gene>
<sequence length="535" mass="57627">MDNKPRHTRSATRAGIYPAPPTPIQPRCKTFGTVPAWDMSLPPVDLLTGPTPPTPVSVVGPSATSVARPPSASRTGDISSKLPTLSLSNEGSGTHGASQGASEAVTDGGWTPVTRRTSESHPTHEMSRGELAVLVRRQEAYLAQLCAEMVRKAGYVAVNNTSDVEGNEPTSQDSHPENTDSEDEPATSPIPAPKSRKVTIEEVDDEDDLIVLSPRAGPSHAKGKGADPGNWGDISSFQDYTEGELKAQQEMLLNYEEINRVLKEEEKSNPFHFLNGTSTPKPSSPKEKPRKKRSKSPKSRKNREAKMETPTFIEPLPKPAERVQFSGVEPQVPEVPPIASTHAVNTTGEIKSGLTIDQMYTLLSQKISELDRKQVTETAPSAGDEPVSAPGSASRVPKAPKISKMPLPPRGVTPGRAAAEDFFDRALRGSSANPSTRSNAPPSDPSDDSSSDSGPGHHDAVKRFVADQFVASSGVLSKYFKSPLVTESNSEVSERVLGNWFLNKILAKQGDSKINQVQATLIFFQATRFTLHAKR</sequence>
<feature type="compositionally biased region" description="Basic and acidic residues" evidence="1">
    <location>
        <begin position="116"/>
        <end position="127"/>
    </location>
</feature>
<feature type="region of interest" description="Disordered" evidence="1">
    <location>
        <begin position="373"/>
        <end position="416"/>
    </location>
</feature>
<reference evidence="2" key="1">
    <citation type="submission" date="2023-03" db="EMBL/GenBank/DDBJ databases">
        <title>Massive genome expansion in bonnet fungi (Mycena s.s.) driven by repeated elements and novel gene families across ecological guilds.</title>
        <authorList>
            <consortium name="Lawrence Berkeley National Laboratory"/>
            <person name="Harder C.B."/>
            <person name="Miyauchi S."/>
            <person name="Viragh M."/>
            <person name="Kuo A."/>
            <person name="Thoen E."/>
            <person name="Andreopoulos B."/>
            <person name="Lu D."/>
            <person name="Skrede I."/>
            <person name="Drula E."/>
            <person name="Henrissat B."/>
            <person name="Morin E."/>
            <person name="Kohler A."/>
            <person name="Barry K."/>
            <person name="LaButti K."/>
            <person name="Morin E."/>
            <person name="Salamov A."/>
            <person name="Lipzen A."/>
            <person name="Mereny Z."/>
            <person name="Hegedus B."/>
            <person name="Baldrian P."/>
            <person name="Stursova M."/>
            <person name="Weitz H."/>
            <person name="Taylor A."/>
            <person name="Grigoriev I.V."/>
            <person name="Nagy L.G."/>
            <person name="Martin F."/>
            <person name="Kauserud H."/>
        </authorList>
    </citation>
    <scope>NUCLEOTIDE SEQUENCE</scope>
    <source>
        <strain evidence="2">CBHHK188m</strain>
    </source>
</reference>
<keyword evidence="3" id="KW-1185">Reference proteome</keyword>
<organism evidence="2 3">
    <name type="scientific">Mycena maculata</name>
    <dbReference type="NCBI Taxonomy" id="230809"/>
    <lineage>
        <taxon>Eukaryota</taxon>
        <taxon>Fungi</taxon>
        <taxon>Dikarya</taxon>
        <taxon>Basidiomycota</taxon>
        <taxon>Agaricomycotina</taxon>
        <taxon>Agaricomycetes</taxon>
        <taxon>Agaricomycetidae</taxon>
        <taxon>Agaricales</taxon>
        <taxon>Marasmiineae</taxon>
        <taxon>Mycenaceae</taxon>
        <taxon>Mycena</taxon>
    </lineage>
</organism>
<feature type="region of interest" description="Disordered" evidence="1">
    <location>
        <begin position="428"/>
        <end position="459"/>
    </location>
</feature>
<feature type="compositionally biased region" description="Polar residues" evidence="1">
    <location>
        <begin position="72"/>
        <end position="101"/>
    </location>
</feature>
<feature type="compositionally biased region" description="Basic residues" evidence="1">
    <location>
        <begin position="288"/>
        <end position="301"/>
    </location>
</feature>
<proteinExistence type="predicted"/>
<dbReference type="Proteomes" id="UP001215280">
    <property type="component" value="Unassembled WGS sequence"/>
</dbReference>
<name>A0AAD7I4B2_9AGAR</name>
<feature type="region of interest" description="Disordered" evidence="1">
    <location>
        <begin position="265"/>
        <end position="319"/>
    </location>
</feature>
<feature type="compositionally biased region" description="Basic residues" evidence="1">
    <location>
        <begin position="1"/>
        <end position="10"/>
    </location>
</feature>
<feature type="compositionally biased region" description="Polar residues" evidence="1">
    <location>
        <begin position="430"/>
        <end position="440"/>
    </location>
</feature>
<accession>A0AAD7I4B2</accession>
<evidence type="ECO:0000313" key="3">
    <source>
        <dbReference type="Proteomes" id="UP001215280"/>
    </source>
</evidence>
<feature type="compositionally biased region" description="Polar residues" evidence="1">
    <location>
        <begin position="161"/>
        <end position="173"/>
    </location>
</feature>
<evidence type="ECO:0000256" key="1">
    <source>
        <dbReference type="SAM" id="MobiDB-lite"/>
    </source>
</evidence>
<comment type="caution">
    <text evidence="2">The sequence shown here is derived from an EMBL/GenBank/DDBJ whole genome shotgun (WGS) entry which is preliminary data.</text>
</comment>
<protein>
    <submittedName>
        <fullName evidence="2">Uncharacterized protein</fullName>
    </submittedName>
</protein>
<evidence type="ECO:0000313" key="2">
    <source>
        <dbReference type="EMBL" id="KAJ7734731.1"/>
    </source>
</evidence>